<evidence type="ECO:0000256" key="6">
    <source>
        <dbReference type="ARBA" id="ARBA00023065"/>
    </source>
</evidence>
<feature type="transmembrane region" description="Helical" evidence="13">
    <location>
        <begin position="81"/>
        <end position="98"/>
    </location>
</feature>
<dbReference type="GO" id="GO:0005886">
    <property type="term" value="C:plasma membrane"/>
    <property type="evidence" value="ECO:0007669"/>
    <property type="project" value="TreeGrafter"/>
</dbReference>
<keyword evidence="16" id="KW-1185">Reference proteome</keyword>
<evidence type="ECO:0000256" key="12">
    <source>
        <dbReference type="SAM" id="MobiDB-lite"/>
    </source>
</evidence>
<dbReference type="OrthoDB" id="196264at2759"/>
<feature type="transmembrane region" description="Helical" evidence="13">
    <location>
        <begin position="208"/>
        <end position="236"/>
    </location>
</feature>
<keyword evidence="6 11" id="KW-0406">Ion transport</keyword>
<feature type="domain" description="Cation/H+ exchanger transmembrane" evidence="14">
    <location>
        <begin position="27"/>
        <end position="430"/>
    </location>
</feature>
<comment type="catalytic activity">
    <reaction evidence="10">
        <text>K(+)(in) + H(+)(out) = K(+)(out) + H(+)(in)</text>
        <dbReference type="Rhea" id="RHEA:29467"/>
        <dbReference type="ChEBI" id="CHEBI:15378"/>
        <dbReference type="ChEBI" id="CHEBI:29103"/>
    </reaction>
</comment>
<evidence type="ECO:0000256" key="4">
    <source>
        <dbReference type="ARBA" id="ARBA00022989"/>
    </source>
</evidence>
<keyword evidence="7 13" id="KW-0472">Membrane</keyword>
<dbReference type="GO" id="GO:0015385">
    <property type="term" value="F:sodium:proton antiporter activity"/>
    <property type="evidence" value="ECO:0007669"/>
    <property type="project" value="InterPro"/>
</dbReference>
<feature type="compositionally biased region" description="Low complexity" evidence="12">
    <location>
        <begin position="483"/>
        <end position="496"/>
    </location>
</feature>
<keyword evidence="8 11" id="KW-0739">Sodium transport</keyword>
<evidence type="ECO:0000256" key="2">
    <source>
        <dbReference type="ARBA" id="ARBA00022448"/>
    </source>
</evidence>
<reference evidence="15" key="1">
    <citation type="journal article" date="2019" name="Plant J.">
        <title>Chlorella vulgaris genome assembly and annotation reveals the molecular basis for metabolic acclimation to high light conditions.</title>
        <authorList>
            <person name="Cecchin M."/>
            <person name="Marcolungo L."/>
            <person name="Rossato M."/>
            <person name="Girolomoni L."/>
            <person name="Cosentino E."/>
            <person name="Cuine S."/>
            <person name="Li-Beisson Y."/>
            <person name="Delledonne M."/>
            <person name="Ballottari M."/>
        </authorList>
    </citation>
    <scope>NUCLEOTIDE SEQUENCE</scope>
    <source>
        <strain evidence="15">211/11P</strain>
    </source>
</reference>
<evidence type="ECO:0000259" key="14">
    <source>
        <dbReference type="Pfam" id="PF00999"/>
    </source>
</evidence>
<dbReference type="Gene3D" id="6.10.140.1330">
    <property type="match status" value="1"/>
</dbReference>
<keyword evidence="3 11" id="KW-0812">Transmembrane</keyword>
<comment type="similarity">
    <text evidence="11">Belongs to the monovalent cation:proton antiporter 1 (CPA1) transporter (TC 2.A.36) family.</text>
</comment>
<evidence type="ECO:0000256" key="11">
    <source>
        <dbReference type="RuleBase" id="RU003722"/>
    </source>
</evidence>
<dbReference type="GO" id="GO:0005768">
    <property type="term" value="C:endosome"/>
    <property type="evidence" value="ECO:0007669"/>
    <property type="project" value="TreeGrafter"/>
</dbReference>
<evidence type="ECO:0000256" key="7">
    <source>
        <dbReference type="ARBA" id="ARBA00023136"/>
    </source>
</evidence>
<keyword evidence="11" id="KW-0050">Antiport</keyword>
<evidence type="ECO:0000256" key="1">
    <source>
        <dbReference type="ARBA" id="ARBA00004141"/>
    </source>
</evidence>
<feature type="transmembrane region" description="Helical" evidence="13">
    <location>
        <begin position="333"/>
        <end position="354"/>
    </location>
</feature>
<feature type="transmembrane region" description="Helical" evidence="13">
    <location>
        <begin position="300"/>
        <end position="321"/>
    </location>
</feature>
<evidence type="ECO:0000313" key="15">
    <source>
        <dbReference type="EMBL" id="KAI3426063.1"/>
    </source>
</evidence>
<gene>
    <name evidence="15" type="ORF">D9Q98_008031</name>
</gene>
<evidence type="ECO:0000256" key="3">
    <source>
        <dbReference type="ARBA" id="ARBA00022692"/>
    </source>
</evidence>
<evidence type="ECO:0000256" key="5">
    <source>
        <dbReference type="ARBA" id="ARBA00023053"/>
    </source>
</evidence>
<keyword evidence="2 11" id="KW-0813">Transport</keyword>
<feature type="region of interest" description="Disordered" evidence="12">
    <location>
        <begin position="469"/>
        <end position="505"/>
    </location>
</feature>
<feature type="transmembrane region" description="Helical" evidence="13">
    <location>
        <begin position="39"/>
        <end position="61"/>
    </location>
</feature>
<feature type="transmembrane region" description="Helical" evidence="13">
    <location>
        <begin position="14"/>
        <end position="32"/>
    </location>
</feature>
<keyword evidence="5" id="KW-0915">Sodium</keyword>
<accession>A0A9D4THY6</accession>
<feature type="transmembrane region" description="Helical" evidence="13">
    <location>
        <begin position="110"/>
        <end position="131"/>
    </location>
</feature>
<dbReference type="PANTHER" id="PTHR10110">
    <property type="entry name" value="SODIUM/HYDROGEN EXCHANGER"/>
    <property type="match status" value="1"/>
</dbReference>
<dbReference type="GO" id="GO:0098719">
    <property type="term" value="P:sodium ion import across plasma membrane"/>
    <property type="evidence" value="ECO:0007669"/>
    <property type="project" value="TreeGrafter"/>
</dbReference>
<evidence type="ECO:0000256" key="10">
    <source>
        <dbReference type="ARBA" id="ARBA00047912"/>
    </source>
</evidence>
<dbReference type="PANTHER" id="PTHR10110:SF187">
    <property type="entry name" value="SODIUM_HYDROGEN EXCHANGER"/>
    <property type="match status" value="1"/>
</dbReference>
<dbReference type="Pfam" id="PF00999">
    <property type="entry name" value="Na_H_Exchanger"/>
    <property type="match status" value="1"/>
</dbReference>
<reference evidence="15" key="2">
    <citation type="submission" date="2020-11" db="EMBL/GenBank/DDBJ databases">
        <authorList>
            <person name="Cecchin M."/>
            <person name="Marcolungo L."/>
            <person name="Rossato M."/>
            <person name="Girolomoni L."/>
            <person name="Cosentino E."/>
            <person name="Cuine S."/>
            <person name="Li-Beisson Y."/>
            <person name="Delledonne M."/>
            <person name="Ballottari M."/>
        </authorList>
    </citation>
    <scope>NUCLEOTIDE SEQUENCE</scope>
    <source>
        <strain evidence="15">211/11P</strain>
        <tissue evidence="15">Whole cell</tissue>
    </source>
</reference>
<organism evidence="15 16">
    <name type="scientific">Chlorella vulgaris</name>
    <name type="common">Green alga</name>
    <dbReference type="NCBI Taxonomy" id="3077"/>
    <lineage>
        <taxon>Eukaryota</taxon>
        <taxon>Viridiplantae</taxon>
        <taxon>Chlorophyta</taxon>
        <taxon>core chlorophytes</taxon>
        <taxon>Trebouxiophyceae</taxon>
        <taxon>Chlorellales</taxon>
        <taxon>Chlorellaceae</taxon>
        <taxon>Chlorella clade</taxon>
        <taxon>Chlorella</taxon>
    </lineage>
</organism>
<sequence>MLLEPKTEGSEPDAALAVFSQIVLLIATLTLGHVTSRRGITFIGEAGIALLLGAAVGLLILSPLISTHGTYSQIIGFKREFFALAILPPIMFEAGFRLDVERFFANIDGILCFAFAGTLISTFAMGGLVWGAGVLGVCTPFHFLPALLFGSIVSATDPVTVLAVFQRLGADQDLYSLVFGESVLNDAVAMVLYRSLSTFLTVPVTAAAVAAAAATFVGVFAGSMGVGCGVAVLAAWVVKSRRFRSHHMPLESSLVVLLAFASYMLADGLRLSGIVAALFCGMGMAKYVKPNLAPSSRDRVSALFKLLSTLAEVFVFVYIGASLVNAKLNAPHIPAFLGVSFAALAVSRALNIYPCSLAVNVLRPTGLRIPQSHQFVLWFSGLRGAMAFAIALEAAEAMPDERGELVLASTYCIVLATVLVNGGSCTWLLTRLGLRAAPLGAKSFRSATGDVSSCNDALRGTSDASSLAYGDAEEGGLPGDGGSPLSSPLLLGAGSEDMQPPPHAEQMRQGVRTSGLLRQWTHVHSAGAHLFLDGGSNIDQAHSIVGDIDTASTLAASVTGEQRPSGWQRVLCMGRR</sequence>
<evidence type="ECO:0000256" key="13">
    <source>
        <dbReference type="SAM" id="Phobius"/>
    </source>
</evidence>
<feature type="transmembrane region" description="Helical" evidence="13">
    <location>
        <begin position="375"/>
        <end position="395"/>
    </location>
</feature>
<dbReference type="GO" id="GO:0051453">
    <property type="term" value="P:regulation of intracellular pH"/>
    <property type="evidence" value="ECO:0007669"/>
    <property type="project" value="TreeGrafter"/>
</dbReference>
<evidence type="ECO:0000256" key="8">
    <source>
        <dbReference type="ARBA" id="ARBA00023201"/>
    </source>
</evidence>
<feature type="transmembrane region" description="Helical" evidence="13">
    <location>
        <begin position="143"/>
        <end position="165"/>
    </location>
</feature>
<name>A0A9D4THY6_CHLVU</name>
<dbReference type="InterPro" id="IPR018422">
    <property type="entry name" value="Cation/H_exchanger_CPA1"/>
</dbReference>
<comment type="caution">
    <text evidence="15">The sequence shown here is derived from an EMBL/GenBank/DDBJ whole genome shotgun (WGS) entry which is preliminary data.</text>
</comment>
<comment type="subcellular location">
    <subcellularLocation>
        <location evidence="1">Membrane</location>
        <topology evidence="1">Multi-pass membrane protein</topology>
    </subcellularLocation>
</comment>
<dbReference type="GO" id="GO:0015386">
    <property type="term" value="F:potassium:proton antiporter activity"/>
    <property type="evidence" value="ECO:0007669"/>
    <property type="project" value="TreeGrafter"/>
</dbReference>
<dbReference type="InterPro" id="IPR006153">
    <property type="entry name" value="Cation/H_exchanger_TM"/>
</dbReference>
<dbReference type="PRINTS" id="PR01084">
    <property type="entry name" value="NAHEXCHNGR"/>
</dbReference>
<dbReference type="InterPro" id="IPR004709">
    <property type="entry name" value="NaH_exchanger"/>
</dbReference>
<dbReference type="AlphaFoldDB" id="A0A9D4THY6"/>
<dbReference type="EMBL" id="SIDB01000011">
    <property type="protein sequence ID" value="KAI3426063.1"/>
    <property type="molecule type" value="Genomic_DNA"/>
</dbReference>
<protein>
    <recommendedName>
        <fullName evidence="11">Sodium/hydrogen exchanger</fullName>
    </recommendedName>
</protein>
<keyword evidence="4 13" id="KW-1133">Transmembrane helix</keyword>
<dbReference type="NCBIfam" id="TIGR00840">
    <property type="entry name" value="b_cpa1"/>
    <property type="match status" value="1"/>
</dbReference>
<evidence type="ECO:0000256" key="9">
    <source>
        <dbReference type="ARBA" id="ARBA00047524"/>
    </source>
</evidence>
<comment type="catalytic activity">
    <reaction evidence="9">
        <text>Na(+)(in) + H(+)(out) = Na(+)(out) + H(+)(in)</text>
        <dbReference type="Rhea" id="RHEA:29419"/>
        <dbReference type="ChEBI" id="CHEBI:15378"/>
        <dbReference type="ChEBI" id="CHEBI:29101"/>
    </reaction>
</comment>
<proteinExistence type="inferred from homology"/>
<evidence type="ECO:0000313" key="16">
    <source>
        <dbReference type="Proteomes" id="UP001055712"/>
    </source>
</evidence>
<dbReference type="Proteomes" id="UP001055712">
    <property type="component" value="Unassembled WGS sequence"/>
</dbReference>
<feature type="transmembrane region" description="Helical" evidence="13">
    <location>
        <begin position="407"/>
        <end position="429"/>
    </location>
</feature>